<dbReference type="InParanoid" id="A0A0G4EYA9"/>
<evidence type="ECO:0000313" key="3">
    <source>
        <dbReference type="Proteomes" id="UP000041254"/>
    </source>
</evidence>
<dbReference type="Proteomes" id="UP000041254">
    <property type="component" value="Unassembled WGS sequence"/>
</dbReference>
<dbReference type="OrthoDB" id="2014201at2759"/>
<protein>
    <recommendedName>
        <fullName evidence="4">Hexosyltransferase</fullName>
    </recommendedName>
</protein>
<evidence type="ECO:0000313" key="2">
    <source>
        <dbReference type="EMBL" id="CEM03430.1"/>
    </source>
</evidence>
<dbReference type="OMA" id="VLANIHM"/>
<feature type="region of interest" description="Disordered" evidence="1">
    <location>
        <begin position="321"/>
        <end position="475"/>
    </location>
</feature>
<dbReference type="EMBL" id="CDMY01000341">
    <property type="protein sequence ID" value="CEM03430.1"/>
    <property type="molecule type" value="Genomic_DNA"/>
</dbReference>
<feature type="compositionally biased region" description="Polar residues" evidence="1">
    <location>
        <begin position="414"/>
        <end position="428"/>
    </location>
</feature>
<dbReference type="Gene3D" id="3.90.550.10">
    <property type="entry name" value="Spore Coat Polysaccharide Biosynthesis Protein SpsA, Chain A"/>
    <property type="match status" value="1"/>
</dbReference>
<feature type="compositionally biased region" description="Gly residues" evidence="1">
    <location>
        <begin position="397"/>
        <end position="407"/>
    </location>
</feature>
<dbReference type="VEuPathDB" id="CryptoDB:Vbra_13895"/>
<sequence>MSAAAAEERIAFVTICFQTPRKGYVAVRRRRCPYVAGALTLGYSLKMCSLKSIPRVVMVNQLITDDDRQALMTVYHRIVEVDLICAEAVKMPYMGKEQFYASWLDYAFSKLRVLQLTEYDKVLFLDADVLANIHMDTHAIAHKVANAFAVEAPAGMCSAPDLGEVAEGSLVSDEQMRSAVDSQYGMRGCCMLLRPDPAAFEHCMCVLEEQQSHKDGRTGKYGDENRRCGPDEQLFSLHLENWHHLDSSFCRTSWHADMDTVFVHSVTEKPWLTDVYARWPDYDLWLEVAIACRNEHTETRVYLDDAIAKLLEMKVEDKDKFGNRLPPCPFPPLSTPAEGSFRRSYNWPSPPPRPATHDGSPGSRGRSWRGTSGSPTHNHRHPSSNWNVRGRDNYYRGGSGHRGGGQGWRHEEQANSPSPGRFHQQNGNDWGMRGGRKDRWREQHHRGDEGRRWQRDNWRDPSPDEKRAEERGRTR</sequence>
<dbReference type="InterPro" id="IPR029044">
    <property type="entry name" value="Nucleotide-diphossugar_trans"/>
</dbReference>
<gene>
    <name evidence="2" type="ORF">Vbra_13895</name>
</gene>
<dbReference type="STRING" id="1169540.A0A0G4EYA9"/>
<keyword evidence="3" id="KW-1185">Reference proteome</keyword>
<accession>A0A0G4EYA9</accession>
<dbReference type="PANTHER" id="PTHR11183">
    <property type="entry name" value="GLYCOGENIN SUBFAMILY MEMBER"/>
    <property type="match status" value="1"/>
</dbReference>
<dbReference type="SUPFAM" id="SSF53448">
    <property type="entry name" value="Nucleotide-diphospho-sugar transferases"/>
    <property type="match status" value="1"/>
</dbReference>
<feature type="compositionally biased region" description="Basic and acidic residues" evidence="1">
    <location>
        <begin position="435"/>
        <end position="475"/>
    </location>
</feature>
<dbReference type="InterPro" id="IPR050587">
    <property type="entry name" value="GNT1/Glycosyltrans_8"/>
</dbReference>
<name>A0A0G4EYA9_VITBC</name>
<evidence type="ECO:0000256" key="1">
    <source>
        <dbReference type="SAM" id="MobiDB-lite"/>
    </source>
</evidence>
<organism evidence="2 3">
    <name type="scientific">Vitrella brassicaformis (strain CCMP3155)</name>
    <dbReference type="NCBI Taxonomy" id="1169540"/>
    <lineage>
        <taxon>Eukaryota</taxon>
        <taxon>Sar</taxon>
        <taxon>Alveolata</taxon>
        <taxon>Colpodellida</taxon>
        <taxon>Vitrellaceae</taxon>
        <taxon>Vitrella</taxon>
    </lineage>
</organism>
<feature type="compositionally biased region" description="Low complexity" evidence="1">
    <location>
        <begin position="359"/>
        <end position="376"/>
    </location>
</feature>
<dbReference type="AlphaFoldDB" id="A0A0G4EYA9"/>
<proteinExistence type="predicted"/>
<reference evidence="2 3" key="1">
    <citation type="submission" date="2014-11" db="EMBL/GenBank/DDBJ databases">
        <authorList>
            <person name="Zhu J."/>
            <person name="Qi W."/>
            <person name="Song R."/>
        </authorList>
    </citation>
    <scope>NUCLEOTIDE SEQUENCE [LARGE SCALE GENOMIC DNA]</scope>
</reference>
<evidence type="ECO:0008006" key="4">
    <source>
        <dbReference type="Google" id="ProtNLM"/>
    </source>
</evidence>